<name>A0AAV7J6P3_COTGL</name>
<dbReference type="AlphaFoldDB" id="A0AAV7J6P3"/>
<organism evidence="2 3">
    <name type="scientific">Cotesia glomerata</name>
    <name type="common">Lepidopteran parasitic wasp</name>
    <name type="synonym">Apanteles glomeratus</name>
    <dbReference type="NCBI Taxonomy" id="32391"/>
    <lineage>
        <taxon>Eukaryota</taxon>
        <taxon>Metazoa</taxon>
        <taxon>Ecdysozoa</taxon>
        <taxon>Arthropoda</taxon>
        <taxon>Hexapoda</taxon>
        <taxon>Insecta</taxon>
        <taxon>Pterygota</taxon>
        <taxon>Neoptera</taxon>
        <taxon>Endopterygota</taxon>
        <taxon>Hymenoptera</taxon>
        <taxon>Apocrita</taxon>
        <taxon>Ichneumonoidea</taxon>
        <taxon>Braconidae</taxon>
        <taxon>Microgastrinae</taxon>
        <taxon>Cotesia</taxon>
    </lineage>
</organism>
<reference evidence="2 3" key="1">
    <citation type="journal article" date="2021" name="J. Hered.">
        <title>A chromosome-level genome assembly of the parasitoid wasp, Cotesia glomerata (Hymenoptera: Braconidae).</title>
        <authorList>
            <person name="Pinto B.J."/>
            <person name="Weis J.J."/>
            <person name="Gamble T."/>
            <person name="Ode P.J."/>
            <person name="Paul R."/>
            <person name="Zaspel J.M."/>
        </authorList>
    </citation>
    <scope>NUCLEOTIDE SEQUENCE [LARGE SCALE GENOMIC DNA]</scope>
    <source>
        <strain evidence="2">CgM1</strain>
    </source>
</reference>
<feature type="compositionally biased region" description="Basic and acidic residues" evidence="1">
    <location>
        <begin position="1"/>
        <end position="22"/>
    </location>
</feature>
<dbReference type="Proteomes" id="UP000826195">
    <property type="component" value="Unassembled WGS sequence"/>
</dbReference>
<evidence type="ECO:0000313" key="3">
    <source>
        <dbReference type="Proteomes" id="UP000826195"/>
    </source>
</evidence>
<evidence type="ECO:0000256" key="1">
    <source>
        <dbReference type="SAM" id="MobiDB-lite"/>
    </source>
</evidence>
<comment type="caution">
    <text evidence="2">The sequence shown here is derived from an EMBL/GenBank/DDBJ whole genome shotgun (WGS) entry which is preliminary data.</text>
</comment>
<accession>A0AAV7J6P3</accession>
<sequence length="84" mass="10251">MQKTESQPRRDTHGTKSKDTENCRTATATRDAIRYYRNSRWFHALCDAHNTRIREFTVYEPRQENVRERKGEREGEQRMEMHKH</sequence>
<proteinExistence type="predicted"/>
<evidence type="ECO:0000313" key="2">
    <source>
        <dbReference type="EMBL" id="KAH0568685.1"/>
    </source>
</evidence>
<feature type="region of interest" description="Disordered" evidence="1">
    <location>
        <begin position="61"/>
        <end position="84"/>
    </location>
</feature>
<gene>
    <name evidence="2" type="ORF">KQX54_021375</name>
</gene>
<protein>
    <submittedName>
        <fullName evidence="2">Uncharacterized protein</fullName>
    </submittedName>
</protein>
<feature type="region of interest" description="Disordered" evidence="1">
    <location>
        <begin position="1"/>
        <end position="26"/>
    </location>
</feature>
<dbReference type="EMBL" id="JAHXZJ010000001">
    <property type="protein sequence ID" value="KAH0568685.1"/>
    <property type="molecule type" value="Genomic_DNA"/>
</dbReference>
<keyword evidence="3" id="KW-1185">Reference proteome</keyword>